<feature type="compositionally biased region" description="Polar residues" evidence="9">
    <location>
        <begin position="502"/>
        <end position="518"/>
    </location>
</feature>
<feature type="compositionally biased region" description="Basic and acidic residues" evidence="9">
    <location>
        <begin position="519"/>
        <end position="529"/>
    </location>
</feature>
<feature type="region of interest" description="Disordered" evidence="9">
    <location>
        <begin position="1888"/>
        <end position="1915"/>
    </location>
</feature>
<dbReference type="GO" id="GO:0031491">
    <property type="term" value="F:nucleosome binding"/>
    <property type="evidence" value="ECO:0007669"/>
    <property type="project" value="TreeGrafter"/>
</dbReference>
<feature type="compositionally biased region" description="Polar residues" evidence="9">
    <location>
        <begin position="2086"/>
        <end position="2095"/>
    </location>
</feature>
<dbReference type="SUPFAM" id="SSF52047">
    <property type="entry name" value="RNI-like"/>
    <property type="match status" value="1"/>
</dbReference>
<feature type="region of interest" description="Disordered" evidence="9">
    <location>
        <begin position="998"/>
        <end position="1033"/>
    </location>
</feature>
<proteinExistence type="predicted"/>
<feature type="region of interest" description="Disordered" evidence="9">
    <location>
        <begin position="363"/>
        <end position="402"/>
    </location>
</feature>
<evidence type="ECO:0000256" key="1">
    <source>
        <dbReference type="ARBA" id="ARBA00004123"/>
    </source>
</evidence>
<feature type="compositionally biased region" description="Low complexity" evidence="9">
    <location>
        <begin position="941"/>
        <end position="954"/>
    </location>
</feature>
<organism evidence="11 12">
    <name type="scientific">Danionella cerebrum</name>
    <dbReference type="NCBI Taxonomy" id="2873325"/>
    <lineage>
        <taxon>Eukaryota</taxon>
        <taxon>Metazoa</taxon>
        <taxon>Chordata</taxon>
        <taxon>Craniata</taxon>
        <taxon>Vertebrata</taxon>
        <taxon>Euteleostomi</taxon>
        <taxon>Actinopterygii</taxon>
        <taxon>Neopterygii</taxon>
        <taxon>Teleostei</taxon>
        <taxon>Ostariophysi</taxon>
        <taxon>Cypriniformes</taxon>
        <taxon>Danionidae</taxon>
        <taxon>Danioninae</taxon>
        <taxon>Danionella</taxon>
    </lineage>
</organism>
<dbReference type="EMBL" id="SRMA01027274">
    <property type="protein sequence ID" value="TRY56616.1"/>
    <property type="molecule type" value="Genomic_DNA"/>
</dbReference>
<dbReference type="InterPro" id="IPR026212">
    <property type="entry name" value="Cep78"/>
</dbReference>
<feature type="compositionally biased region" description="Acidic residues" evidence="9">
    <location>
        <begin position="386"/>
        <end position="397"/>
    </location>
</feature>
<feature type="region of interest" description="Disordered" evidence="9">
    <location>
        <begin position="914"/>
        <end position="954"/>
    </location>
</feature>
<evidence type="ECO:0000313" key="11">
    <source>
        <dbReference type="EMBL" id="TRY56616.1"/>
    </source>
</evidence>
<feature type="domain" description="Calcineurin-binding protein cabin-1 MEF2-binding" evidence="10">
    <location>
        <begin position="2891"/>
        <end position="2925"/>
    </location>
</feature>
<evidence type="ECO:0000313" key="12">
    <source>
        <dbReference type="Proteomes" id="UP000316079"/>
    </source>
</evidence>
<feature type="region of interest" description="Disordered" evidence="9">
    <location>
        <begin position="552"/>
        <end position="571"/>
    </location>
</feature>
<dbReference type="FunFam" id="1.25.40.10:FF:000654">
    <property type="entry name" value="Calcineurin-binding protein 1"/>
    <property type="match status" value="1"/>
</dbReference>
<dbReference type="GO" id="GO:0006325">
    <property type="term" value="P:chromatin organization"/>
    <property type="evidence" value="ECO:0007669"/>
    <property type="project" value="UniProtKB-KW"/>
</dbReference>
<dbReference type="Gene3D" id="1.25.40.10">
    <property type="entry name" value="Tetratricopeptide repeat domain"/>
    <property type="match status" value="2"/>
</dbReference>
<dbReference type="GO" id="GO:0005634">
    <property type="term" value="C:nucleus"/>
    <property type="evidence" value="ECO:0007669"/>
    <property type="project" value="UniProtKB-SubCell"/>
</dbReference>
<feature type="compositionally biased region" description="Polar residues" evidence="9">
    <location>
        <begin position="1078"/>
        <end position="1089"/>
    </location>
</feature>
<dbReference type="FunFam" id="1.25.40.10:FF:000076">
    <property type="entry name" value="calcineurin-binding protein cabin-1 isoform X1"/>
    <property type="match status" value="1"/>
</dbReference>
<dbReference type="PANTHER" id="PTHR15502">
    <property type="entry name" value="CALCINEURIN-BINDING PROTEIN CABIN 1-RELATED"/>
    <property type="match status" value="1"/>
</dbReference>
<feature type="compositionally biased region" description="Pro residues" evidence="9">
    <location>
        <begin position="929"/>
        <end position="940"/>
    </location>
</feature>
<gene>
    <name evidence="11" type="ORF">DNTS_023521</name>
</gene>
<dbReference type="Pfam" id="PF09047">
    <property type="entry name" value="MEF2_binding"/>
    <property type="match status" value="1"/>
</dbReference>
<dbReference type="SUPFAM" id="SSF48452">
    <property type="entry name" value="TPR-like"/>
    <property type="match status" value="2"/>
</dbReference>
<feature type="compositionally biased region" description="Acidic residues" evidence="9">
    <location>
        <begin position="2942"/>
        <end position="2956"/>
    </location>
</feature>
<feature type="compositionally biased region" description="Low complexity" evidence="9">
    <location>
        <begin position="2496"/>
        <end position="2511"/>
    </location>
</feature>
<dbReference type="InterPro" id="IPR011990">
    <property type="entry name" value="TPR-like_helical_dom_sf"/>
</dbReference>
<dbReference type="InterPro" id="IPR032675">
    <property type="entry name" value="LRR_dom_sf"/>
</dbReference>
<evidence type="ECO:0000256" key="2">
    <source>
        <dbReference type="ARBA" id="ARBA00022553"/>
    </source>
</evidence>
<dbReference type="SMART" id="SM00368">
    <property type="entry name" value="LRR_RI"/>
    <property type="match status" value="2"/>
</dbReference>
<evidence type="ECO:0000256" key="5">
    <source>
        <dbReference type="ARBA" id="ARBA00022853"/>
    </source>
</evidence>
<feature type="region of interest" description="Disordered" evidence="9">
    <location>
        <begin position="1191"/>
        <end position="1222"/>
    </location>
</feature>
<name>A0A553MTW4_9TELE</name>
<keyword evidence="2" id="KW-0597">Phosphoprotein</keyword>
<keyword evidence="4" id="KW-0802">TPR repeat</keyword>
<keyword evidence="5" id="KW-0156">Chromatin regulator</keyword>
<feature type="region of interest" description="Disordered" evidence="9">
    <location>
        <begin position="2922"/>
        <end position="2956"/>
    </location>
</feature>
<dbReference type="Gene3D" id="3.80.10.10">
    <property type="entry name" value="Ribonuclease Inhibitor"/>
    <property type="match status" value="1"/>
</dbReference>
<feature type="region of interest" description="Disordered" evidence="9">
    <location>
        <begin position="501"/>
        <end position="536"/>
    </location>
</feature>
<dbReference type="STRING" id="623744.A0A553MTW4"/>
<feature type="compositionally biased region" description="Low complexity" evidence="9">
    <location>
        <begin position="2929"/>
        <end position="2941"/>
    </location>
</feature>
<feature type="region of interest" description="Disordered" evidence="9">
    <location>
        <begin position="1056"/>
        <end position="1090"/>
    </location>
</feature>
<dbReference type="Proteomes" id="UP000316079">
    <property type="component" value="Unassembled WGS sequence"/>
</dbReference>
<dbReference type="OrthoDB" id="77564at2759"/>
<evidence type="ECO:0000256" key="7">
    <source>
        <dbReference type="ARBA" id="ARBA00071005"/>
    </source>
</evidence>
<accession>A0A553MTW4</accession>
<evidence type="ECO:0000256" key="8">
    <source>
        <dbReference type="ARBA" id="ARBA00078627"/>
    </source>
</evidence>
<feature type="compositionally biased region" description="Basic and acidic residues" evidence="9">
    <location>
        <begin position="2459"/>
        <end position="2469"/>
    </location>
</feature>
<comment type="caution">
    <text evidence="11">The sequence shown here is derived from an EMBL/GenBank/DDBJ whole genome shotgun (WGS) entry which is preliminary data.</text>
</comment>
<feature type="compositionally biased region" description="Polar residues" evidence="9">
    <location>
        <begin position="1200"/>
        <end position="1211"/>
    </location>
</feature>
<keyword evidence="12" id="KW-1185">Reference proteome</keyword>
<evidence type="ECO:0000256" key="4">
    <source>
        <dbReference type="ARBA" id="ARBA00022803"/>
    </source>
</evidence>
<evidence type="ECO:0000256" key="6">
    <source>
        <dbReference type="ARBA" id="ARBA00023242"/>
    </source>
</evidence>
<dbReference type="CDD" id="cd13839">
    <property type="entry name" value="MEF2_binding"/>
    <property type="match status" value="1"/>
</dbReference>
<feature type="region of interest" description="Disordered" evidence="9">
    <location>
        <begin position="2054"/>
        <end position="2133"/>
    </location>
</feature>
<feature type="compositionally biased region" description="Low complexity" evidence="9">
    <location>
        <begin position="2064"/>
        <end position="2075"/>
    </location>
</feature>
<feature type="compositionally biased region" description="Basic and acidic residues" evidence="9">
    <location>
        <begin position="1890"/>
        <end position="1906"/>
    </location>
</feature>
<dbReference type="PRINTS" id="PR02062">
    <property type="entry name" value="CENTROSOME78"/>
</dbReference>
<feature type="compositionally biased region" description="Low complexity" evidence="9">
    <location>
        <begin position="376"/>
        <end position="385"/>
    </location>
</feature>
<dbReference type="PANTHER" id="PTHR15502:SF7">
    <property type="entry name" value="CALCINEURIN-BINDING PROTEIN CABIN-1"/>
    <property type="match status" value="1"/>
</dbReference>
<evidence type="ECO:0000259" key="10">
    <source>
        <dbReference type="Pfam" id="PF09047"/>
    </source>
</evidence>
<feature type="compositionally biased region" description="Low complexity" evidence="9">
    <location>
        <begin position="914"/>
        <end position="928"/>
    </location>
</feature>
<dbReference type="InterPro" id="IPR015134">
    <property type="entry name" value="MEF2-bd"/>
</dbReference>
<sequence length="2956" mass="329285">MLEPAQTCRRGALDFQGYYDHLCSAQGSAPIRSIKSSLSHGVLDLNPDRLSLSDWTPILSALAINKHLQEVYIKSCYLLSSGAPSAHRAQSRKRAPAIHSKSMTLQLSKAVQRCLCDSRSLKILQLHALPLRERDLSALTKGLGKSASLEHLSLAHCPIGDQGLEVVCQSVKYSSIIRSVDFTSCNITWQGAEHIANIIKHQAMRRHSSAWAETLRYRRAEFEAMTGLRRITLNDNILIGDRGRCGVSNEGAQVLEKMLQSNSVLCVLDIRRNPLIDNAVVKAVLKTVLVNARSSDSQYLWLKPPSPKDAPAQPRPLRRKNAGKASSWNGSRQVISAMRPPRPGAVGYVPWRTAARAKLQRASAHADETTAHSFQSATSVRVTVETESEEEEDDAADAESTPVELEECRLRLVEERKTRLKTSSRVVELELENERLRSLNRSLSEAHISSSVLEDERVLESIESSFHKFHAFLDLLKDAGLGQFAALAGIESSDFVPVGRPQLTSTVRSGSGSTPQRLSESRPRADEPTVHSLQDESVTVIGDGLVRSSCSSALASDREAPDRRQTSALSRVSLPSVESSVLLEIHSERASSSGSWRDMIRIAALNAGSQAADGHDDALRSSKQSQTKEAQEAEAFALYHKALDLQKHDKIEESTRAYEQLLKTPLLKEAVASEEEKVGLKHPGLMLKYSTYKNLASLAVLRDDLDAAMDLYVQAVMLDSTDVSMWYKMGKLALRKASMPLARHAFEVGLRCNPEHWPCLDSLITVLYALSDYSCCLFHICKALEKDSGYSKGLVLKEKIFEEQPSLRRDSVKLFSKLDVSLQFADVDEEEALGFVEEALELRRQRQAKLTRHPVADLQLVQPIKHFTWKSMGESLLAMYRHQDACLVPRPDLGRRIDLSMYRDPDCLLQMPSSTPTVLSTTPSELPHAPQPTSPPPVPAVAPLAPSSPGASLPASSEIMLHPSLPSGEPQSHVIEITTTTTTTMPSVAGSGMEDAAASALDDKGKKGTKRKRVVEDMEPAKRRSARVRNTKCKKEEKVDFQELLQKLLPSRLKKFEEDEDEESLSNMDSQCDVKPDSQLNRGSNSSDYIGSMESEHEEVHEFLLSVMQNGGILELMLRYLKVLGQKFLEEWPCGLAVVVLDLFLCWRKHSAGLPNPLLRDSSNRHIKEMMQMSLCCLELQLEQRSMLKGRNGTDPYDTLPSSTDPPSQRKSSSAAGRDSGDAETSFQADLFLLTMASSQRDLFEDDWIAFAVRVHWLKARHLGDMEEALECYDMCVGLLKGQRSEAESLHIHLPNLSLDNVISLEEMEKKLKSLERCQSLEEIQRLFEAGDYQSVVRLLQPTLGFSQGSTRLRPLDYISAAPERPAQLLLLQSSLLRLNDFGTCLDTSEASLNEALQHFLLPGSPSAKEEWVATITALLRGIERCITDKPELLSKTTRAANLPRLANNLIQLIGSSMLLPADPKEAHFSSLLPWILLYQLIKQEEAAFDCMLRQRVHDEDDDEDDSPLLPSSLMLLNTAHEFLGRRSWCCNSDGALLKFFVGVLQEKLSGPENLPYKEDLETAMEQCFFCLDAVVLFQYFKPKSLPEFDSYKTSTVSAELANLLRRLSGIIPRSDGPTLSVDEVSSYIEGGTDKVPALPEGAPPVPPVVKELYYLLADYHFKNKEQSKAIKFYMHDICVCPNRFDSWAGMALARASRIQDKLNSNELRSDGTIWKNSLAVLTCFKRALEIDSSNLSLWIEYGTMSYALHSFASRQLKQWENQLPQDLTKQMEERRDSMLETASQCFQSASRCDGDEEEWLIHYMLGKIAEKRKQPAKDYLHLYKKSAHYLHEEAARYPRKIHYHNPPDLAMEALELLEDEERRGDQSEPLDYELFFSMLTEAAVGPFARGEEKTTSKTSGDKEKLPSVNDEDSLSSAGVSSCQAAVVSSSLGSVVLTAASRAADCAADVLNLIFSTVLHVFSHDHDYCICVPAVRSGSVYEHSQDSVVALSDSSSLQDVFLDPASSQDSGLKLQTVKSVFPEETFNIGKEKHGGAEETGPIEDKNMDISSATLSQESSVTQESSDTTLSLTSPDPSVPKTPTADPLTQISSSAHTVHRSLPPPSTPTEGKRRPDPSPPLEVMELPKSLPAGREEQRRTLMELCVRCLFICLSRFPQHYKSLHRLAHLYTYSRTHRNLQWARDVLLGSSGPWQQLKHMPAQGLFCDRNKTNLFNGWKERRENWSNVYPLLLERKMKRLRLGEREVVPQQLIQRQEQMGIWRIPVDEIDRPGSFASHMNRSVVLLLEVLSQLKDHHTLLKISLMLQRTPDQGKKYLRDVDRQVLAKRAFFFTVKVLEDNLDTLTRVRDPLKSSATALGEMTTADVSSRPSAAEDPKYSQPHQPKTGLKETPRAESIPPSVSQPCMAPLHLSLQPATPAPVRQPEPMELASGSRGASSKPKDPQTHGDPQTDVAVKPSVNETEKLPERSRASELSLEELSISSRQQQQQNQPNVAKQVPNPVSSPLTPVLSSTEPPPPPPLLQRANRKRKLLDDVESGKTLLLDTYRVWQQGQKGLTYDLRGIEKIMSETYMLIKQVDEDVALDQAVKFCQIQTATSAQRQVDEDVALDQAVKCCQIQTATSAQRQIFHFVEVIYPETFVVFFSGSVVFADHERSSRALISDWLCLGLVAMGTAALLSCGVFVELHCFSQGSLADLCWAALFPWFLCKSFISMEGFQQSFSEAPSTPKFPKEARDVFFPASFSAACLHTHSHPQTQDGEARLSKSPRALLIQTATHSYCQNDQSQPRKTPTQPIAGMAFVPRTEGRDDCEALPFRQQESNLCQQMKMTSVSQDWSALEPPSCSAHASTESELWRQVDASRIRSRIPPNMPKLVIPSSVSKFPPEITVTPPTPTLLSPKGSISEETKQKLKNVILAAQSAANVKKDTLAQPVLEVQETSSQESSLESESDEEEDDYMDI</sequence>
<feature type="compositionally biased region" description="Basic and acidic residues" evidence="9">
    <location>
        <begin position="556"/>
        <end position="565"/>
    </location>
</feature>
<keyword evidence="3" id="KW-0677">Repeat</keyword>
<keyword evidence="6" id="KW-0539">Nucleus</keyword>
<feature type="region of interest" description="Disordered" evidence="9">
    <location>
        <begin position="2356"/>
        <end position="2526"/>
    </location>
</feature>
<reference evidence="11 12" key="1">
    <citation type="journal article" date="2019" name="Sci. Data">
        <title>Hybrid genome assembly and annotation of Danionella translucida.</title>
        <authorList>
            <person name="Kadobianskyi M."/>
            <person name="Schulze L."/>
            <person name="Schuelke M."/>
            <person name="Judkewitz B."/>
        </authorList>
    </citation>
    <scope>NUCLEOTIDE SEQUENCE [LARGE SCALE GENOMIC DNA]</scope>
    <source>
        <strain evidence="11 12">Bolton</strain>
    </source>
</reference>
<feature type="compositionally biased region" description="Basic residues" evidence="9">
    <location>
        <begin position="1023"/>
        <end position="1032"/>
    </location>
</feature>
<comment type="subcellular location">
    <subcellularLocation>
        <location evidence="1">Nucleus</location>
    </subcellularLocation>
</comment>
<protein>
    <recommendedName>
        <fullName evidence="7">Calcineurin-binding protein cabin-1</fullName>
    </recommendedName>
    <alternativeName>
        <fullName evidence="8">Calcineurin inhibitor</fullName>
    </alternativeName>
</protein>
<feature type="compositionally biased region" description="Low complexity" evidence="9">
    <location>
        <begin position="2470"/>
        <end position="2489"/>
    </location>
</feature>
<evidence type="ECO:0000256" key="3">
    <source>
        <dbReference type="ARBA" id="ARBA00022737"/>
    </source>
</evidence>
<evidence type="ECO:0000256" key="9">
    <source>
        <dbReference type="SAM" id="MobiDB-lite"/>
    </source>
</evidence>
<feature type="compositionally biased region" description="Polar residues" evidence="9">
    <location>
        <begin position="2054"/>
        <end position="2063"/>
    </location>
</feature>
<feature type="region of interest" description="Disordered" evidence="9">
    <location>
        <begin position="300"/>
        <end position="330"/>
    </location>
</feature>
<dbReference type="InterPro" id="IPR033053">
    <property type="entry name" value="Hir3/CABIN1"/>
</dbReference>